<dbReference type="RefSeq" id="WP_011839418.1">
    <property type="nucleotide sequence ID" value="NC_009033.1"/>
</dbReference>
<gene>
    <name evidence="1" type="ordered locus">Smar_1132</name>
</gene>
<dbReference type="GeneID" id="4907899"/>
<dbReference type="OrthoDB" id="375031at2157"/>
<name>A3DNL7_STAMF</name>
<accession>A3DNL7</accession>
<reference evidence="1 2" key="2">
    <citation type="journal article" date="2009" name="Stand. Genomic Sci.">
        <title>Complete genome sequence of Staphylothermus marinus Stetter and Fiala 1986 type strain F1.</title>
        <authorList>
            <person name="Anderson I.J."/>
            <person name="Sun H."/>
            <person name="Lapidus A."/>
            <person name="Copeland A."/>
            <person name="Glavina Del Rio T."/>
            <person name="Tice H."/>
            <person name="Dalin E."/>
            <person name="Lucas S."/>
            <person name="Barry K."/>
            <person name="Land M."/>
            <person name="Richardson P."/>
            <person name="Huber H."/>
            <person name="Kyrpides N.C."/>
        </authorList>
    </citation>
    <scope>NUCLEOTIDE SEQUENCE [LARGE SCALE GENOMIC DNA]</scope>
    <source>
        <strain evidence="2">ATCC 43588 / DSM 3639 / JCM 9404 / F1</strain>
    </source>
</reference>
<evidence type="ECO:0000313" key="1">
    <source>
        <dbReference type="EMBL" id="ABN70227.1"/>
    </source>
</evidence>
<reference evidence="2" key="1">
    <citation type="journal article" date="2009" name="BMC Genomics">
        <title>The complete genome sequence of Staphylothermus marinus reveals differences in sulfur metabolism among heterotrophic Crenarchaeota.</title>
        <authorList>
            <person name="Anderson I.J."/>
            <person name="Dharmarajan L."/>
            <person name="Rodriguez J."/>
            <person name="Hooper S."/>
            <person name="Porat I."/>
            <person name="Ulrich L.E."/>
            <person name="Elkins J.G."/>
            <person name="Mavromatis K."/>
            <person name="Sun H."/>
            <person name="Land M."/>
            <person name="Lapidus A."/>
            <person name="Lucas S."/>
            <person name="Barry K."/>
            <person name="Huber H."/>
            <person name="Zhulin I.B."/>
            <person name="Whitman W.B."/>
            <person name="Mukhopadhyay B."/>
            <person name="Woese C."/>
            <person name="Bristow J."/>
            <person name="Kyrpides N."/>
        </authorList>
    </citation>
    <scope>NUCLEOTIDE SEQUENCE [LARGE SCALE GENOMIC DNA]</scope>
    <source>
        <strain evidence="2">ATCC 43588 / DSM 3639 / JCM 9404 / F1</strain>
    </source>
</reference>
<dbReference type="Proteomes" id="UP000000254">
    <property type="component" value="Chromosome"/>
</dbReference>
<sequence length="128" mass="15156">MNEHIYDYLSNLRDLVNKYEELIDKLKYVKNASNSDPEKVDRIIPEIKGIIEKTTILLSQHEDIMTINSDVDENTQQYLKTYYNYLKLVSIPYTYDLLNELKQALIKNNYFKKAIKLDTLIKTMSQLT</sequence>
<dbReference type="STRING" id="399550.Smar_1132"/>
<dbReference type="HOGENOM" id="CLU_1954760_0_0_2"/>
<dbReference type="EMBL" id="CP000575">
    <property type="protein sequence ID" value="ABN70227.1"/>
    <property type="molecule type" value="Genomic_DNA"/>
</dbReference>
<organism evidence="1 2">
    <name type="scientific">Staphylothermus marinus (strain ATCC 43588 / DSM 3639 / JCM 9404 / F1)</name>
    <dbReference type="NCBI Taxonomy" id="399550"/>
    <lineage>
        <taxon>Archaea</taxon>
        <taxon>Thermoproteota</taxon>
        <taxon>Thermoprotei</taxon>
        <taxon>Desulfurococcales</taxon>
        <taxon>Desulfurococcaceae</taxon>
        <taxon>Staphylothermus</taxon>
    </lineage>
</organism>
<dbReference type="KEGG" id="smr:Smar_1132"/>
<protein>
    <submittedName>
        <fullName evidence="1">Uncharacterized protein</fullName>
    </submittedName>
</protein>
<keyword evidence="2" id="KW-1185">Reference proteome</keyword>
<dbReference type="eggNOG" id="arCOG08831">
    <property type="taxonomic scope" value="Archaea"/>
</dbReference>
<evidence type="ECO:0000313" key="2">
    <source>
        <dbReference type="Proteomes" id="UP000000254"/>
    </source>
</evidence>
<proteinExistence type="predicted"/>
<dbReference type="AlphaFoldDB" id="A3DNL7"/>